<keyword evidence="3" id="KW-1185">Reference proteome</keyword>
<sequence length="151" mass="17175">MAMGRDSEVQSDLIVTWAEIPRSPGHVFYDKLQKLLAEAGFDGFVEKTCKPYYAPRMGAPSLPPGRYFRMLLIGYFEGIDSERGIVWRCSDSLSLREFLRLSSRDKVPDHRSYGEVNSGRRSARMPLLMNNLWSPACLLQLTAPKRCPLFA</sequence>
<dbReference type="AlphaFoldDB" id="T0JBE2"/>
<feature type="domain" description="Transposase InsH N-terminal" evidence="1">
    <location>
        <begin position="26"/>
        <end position="112"/>
    </location>
</feature>
<evidence type="ECO:0000259" key="1">
    <source>
        <dbReference type="Pfam" id="PF05598"/>
    </source>
</evidence>
<reference evidence="2 3" key="1">
    <citation type="journal article" date="2013" name="Genome Announc.">
        <title>Draft Genome Sequence of Sphingobium lactosutens Strain DS20T, Isolated from a Hexachlorocyclohexane Dumpsite.</title>
        <authorList>
            <person name="Kumar R."/>
            <person name="Dwivedi V."/>
            <person name="Negi V."/>
            <person name="Khurana J.P."/>
            <person name="Lal R."/>
        </authorList>
    </citation>
    <scope>NUCLEOTIDE SEQUENCE [LARGE SCALE GENOMIC DNA]</scope>
    <source>
        <strain evidence="2 3">DS20</strain>
    </source>
</reference>
<dbReference type="Pfam" id="PF05598">
    <property type="entry name" value="DUF772"/>
    <property type="match status" value="1"/>
</dbReference>
<organism evidence="2 3">
    <name type="scientific">Sphingobium lactosutens DS20</name>
    <dbReference type="NCBI Taxonomy" id="1331060"/>
    <lineage>
        <taxon>Bacteria</taxon>
        <taxon>Pseudomonadati</taxon>
        <taxon>Pseudomonadota</taxon>
        <taxon>Alphaproteobacteria</taxon>
        <taxon>Sphingomonadales</taxon>
        <taxon>Sphingomonadaceae</taxon>
        <taxon>Sphingobium</taxon>
    </lineage>
</organism>
<evidence type="ECO:0000313" key="2">
    <source>
        <dbReference type="EMBL" id="EQB19234.1"/>
    </source>
</evidence>
<gene>
    <name evidence="2" type="ORF">RLDS_00400</name>
</gene>
<proteinExistence type="predicted"/>
<dbReference type="PATRIC" id="fig|1331060.3.peg.57"/>
<dbReference type="InterPro" id="IPR008490">
    <property type="entry name" value="Transposase_InsH_N"/>
</dbReference>
<accession>T0JBE2</accession>
<name>T0JBE2_9SPHN</name>
<dbReference type="Proteomes" id="UP000015531">
    <property type="component" value="Unassembled WGS sequence"/>
</dbReference>
<dbReference type="eggNOG" id="COG3039">
    <property type="taxonomic scope" value="Bacteria"/>
</dbReference>
<evidence type="ECO:0000313" key="3">
    <source>
        <dbReference type="Proteomes" id="UP000015531"/>
    </source>
</evidence>
<protein>
    <recommendedName>
        <fullName evidence="1">Transposase InsH N-terminal domain-containing protein</fullName>
    </recommendedName>
</protein>
<dbReference type="EMBL" id="ATDP01000030">
    <property type="protein sequence ID" value="EQB19234.1"/>
    <property type="molecule type" value="Genomic_DNA"/>
</dbReference>
<comment type="caution">
    <text evidence="2">The sequence shown here is derived from an EMBL/GenBank/DDBJ whole genome shotgun (WGS) entry which is preliminary data.</text>
</comment>